<keyword evidence="4" id="KW-1185">Reference proteome</keyword>
<evidence type="ECO:0000313" key="4">
    <source>
        <dbReference type="Proteomes" id="UP001226762"/>
    </source>
</evidence>
<accession>A0AAE3WDZ0</accession>
<evidence type="ECO:0000313" key="3">
    <source>
        <dbReference type="EMBL" id="MDQ2089995.1"/>
    </source>
</evidence>
<dbReference type="Pfam" id="PF00561">
    <property type="entry name" value="Abhydrolase_1"/>
    <property type="match status" value="1"/>
</dbReference>
<evidence type="ECO:0000256" key="1">
    <source>
        <dbReference type="ARBA" id="ARBA00022801"/>
    </source>
</evidence>
<dbReference type="EMBL" id="JANHAX010000002">
    <property type="protein sequence ID" value="MDQ2089995.1"/>
    <property type="molecule type" value="Genomic_DNA"/>
</dbReference>
<dbReference type="InterPro" id="IPR029058">
    <property type="entry name" value="AB_hydrolase_fold"/>
</dbReference>
<name>A0AAE3WDZ0_9RHOB</name>
<dbReference type="PANTHER" id="PTHR46118">
    <property type="entry name" value="PROTEIN ABHD11"/>
    <property type="match status" value="1"/>
</dbReference>
<comment type="caution">
    <text evidence="3">The sequence shown here is derived from an EMBL/GenBank/DDBJ whole genome shotgun (WGS) entry which is preliminary data.</text>
</comment>
<dbReference type="GO" id="GO:0052689">
    <property type="term" value="F:carboxylic ester hydrolase activity"/>
    <property type="evidence" value="ECO:0007669"/>
    <property type="project" value="TreeGrafter"/>
</dbReference>
<sequence>MLNTILHGTPTKQPALLIAHGLFGSGRNWGVIAKRLSNDRQVIAVDMRNHGASPWYDSHSYPDLANDLAATARAHGAPLDVLGHSMGGKAAMMLALSNPGLVNRLIVADIAPVAYGHTQAHNIAAMRQVDLSRVEKRSDAARQLEPRVEDPALVPFLLQSLDVAHRRWRLNLDVLEREMEKILAFPETNARFDGPTLFLSGGDSTYVTSDHRPRIQGLFPKARFVKIPGAGHWLHADKPREFEAAVRGWLTRPLD</sequence>
<reference evidence="3" key="1">
    <citation type="submission" date="2022-07" db="EMBL/GenBank/DDBJ databases">
        <authorList>
            <person name="Otstavnykh N."/>
            <person name="Isaeva M."/>
            <person name="Bystritskaya E."/>
        </authorList>
    </citation>
    <scope>NUCLEOTIDE SEQUENCE</scope>
    <source>
        <strain evidence="3">KCTC 52189</strain>
    </source>
</reference>
<reference evidence="3" key="2">
    <citation type="submission" date="2023-02" db="EMBL/GenBank/DDBJ databases">
        <title>'Rhodoalgimonas zhirmunskyi' gen. nov., isolated from a red alga.</title>
        <authorList>
            <person name="Nedashkovskaya O.I."/>
            <person name="Otstavnykh N.Y."/>
            <person name="Bystritskaya E.P."/>
            <person name="Balabanova L.A."/>
            <person name="Isaeva M.P."/>
        </authorList>
    </citation>
    <scope>NUCLEOTIDE SEQUENCE</scope>
    <source>
        <strain evidence="3">KCTC 52189</strain>
    </source>
</reference>
<dbReference type="Gene3D" id="3.40.50.1820">
    <property type="entry name" value="alpha/beta hydrolase"/>
    <property type="match status" value="1"/>
</dbReference>
<gene>
    <name evidence="3" type="ORF">NO357_08815</name>
</gene>
<dbReference type="InterPro" id="IPR000073">
    <property type="entry name" value="AB_hydrolase_1"/>
</dbReference>
<feature type="domain" description="AB hydrolase-1" evidence="2">
    <location>
        <begin position="14"/>
        <end position="239"/>
    </location>
</feature>
<dbReference type="PANTHER" id="PTHR46118:SF4">
    <property type="entry name" value="PROTEIN ABHD11"/>
    <property type="match status" value="1"/>
</dbReference>
<keyword evidence="1 3" id="KW-0378">Hydrolase</keyword>
<proteinExistence type="predicted"/>
<dbReference type="PRINTS" id="PR00111">
    <property type="entry name" value="ABHYDROLASE"/>
</dbReference>
<organism evidence="3 4">
    <name type="scientific">Marimonas arenosa</name>
    <dbReference type="NCBI Taxonomy" id="1795305"/>
    <lineage>
        <taxon>Bacteria</taxon>
        <taxon>Pseudomonadati</taxon>
        <taxon>Pseudomonadota</taxon>
        <taxon>Alphaproteobacteria</taxon>
        <taxon>Rhodobacterales</taxon>
        <taxon>Paracoccaceae</taxon>
        <taxon>Marimonas</taxon>
    </lineage>
</organism>
<dbReference type="Proteomes" id="UP001226762">
    <property type="component" value="Unassembled WGS sequence"/>
</dbReference>
<protein>
    <submittedName>
        <fullName evidence="3">Alpha/beta fold hydrolase</fullName>
    </submittedName>
</protein>
<dbReference type="SUPFAM" id="SSF53474">
    <property type="entry name" value="alpha/beta-Hydrolases"/>
    <property type="match status" value="1"/>
</dbReference>
<dbReference type="RefSeq" id="WP_306735262.1">
    <property type="nucleotide sequence ID" value="NZ_JANHAX010000002.1"/>
</dbReference>
<dbReference type="AlphaFoldDB" id="A0AAE3WDZ0"/>
<evidence type="ECO:0000259" key="2">
    <source>
        <dbReference type="Pfam" id="PF00561"/>
    </source>
</evidence>